<keyword evidence="1" id="KW-1133">Transmembrane helix</keyword>
<protein>
    <recommendedName>
        <fullName evidence="4">Amino acid ABC transporter substrate-binding protein</fullName>
    </recommendedName>
</protein>
<dbReference type="Proteomes" id="UP001500630">
    <property type="component" value="Unassembled WGS sequence"/>
</dbReference>
<evidence type="ECO:0000256" key="1">
    <source>
        <dbReference type="SAM" id="Phobius"/>
    </source>
</evidence>
<dbReference type="Gene3D" id="3.40.50.2300">
    <property type="match status" value="2"/>
</dbReference>
<proteinExistence type="predicted"/>
<sequence>MSNVPGVSRQIPAAPAYRRRRLLWRIGVISAVAALVVAAGLYVILGREPSLTDSAGAFDEGLSDIMGRIHTENEKVATEHPDEYKTVLVLLPMSGDVSRTGMGLETVRHALQGSYLAQLWRNSERSAPPYIRLLVGDISPDAWADTVEDVRARVESERIVAATGLGASIDATKRVIDQLGKDKFAMVAAVLTSDELQKSNALVRVAPLNSDQAEASVRFAAKAIPALKPVIVMDTNPGDSYSKTLSESFDKTLAGVVGPKDRIQPLTFDSSVKAAGTIIGNIADTVCTSEANTVFYAGRAHHLPSLLRGLSLSRRCAERGINVIAGDDTSENSRPVPNPIWNDSSGKIRLYYTALAHSANISDGTSTVLAAIKTRFGNGDEKGYVRMFAGESLDDGHAIMHHDALYIAIKAIDRYAKESLDTLGPPEVAAMLRSGTISVQGASGDLVIDRDGNPLRQSIPVLELTPYGRTIFSTWSSPDPAADPRP</sequence>
<dbReference type="InterPro" id="IPR028082">
    <property type="entry name" value="Peripla_BP_I"/>
</dbReference>
<accession>A0ABP6V5T0</accession>
<evidence type="ECO:0000313" key="2">
    <source>
        <dbReference type="EMBL" id="GAA3529490.1"/>
    </source>
</evidence>
<organism evidence="2 3">
    <name type="scientific">Nonomuraea rosea</name>
    <dbReference type="NCBI Taxonomy" id="638574"/>
    <lineage>
        <taxon>Bacteria</taxon>
        <taxon>Bacillati</taxon>
        <taxon>Actinomycetota</taxon>
        <taxon>Actinomycetes</taxon>
        <taxon>Streptosporangiales</taxon>
        <taxon>Streptosporangiaceae</taxon>
        <taxon>Nonomuraea</taxon>
    </lineage>
</organism>
<reference evidence="3" key="1">
    <citation type="journal article" date="2019" name="Int. J. Syst. Evol. Microbiol.">
        <title>The Global Catalogue of Microorganisms (GCM) 10K type strain sequencing project: providing services to taxonomists for standard genome sequencing and annotation.</title>
        <authorList>
            <consortium name="The Broad Institute Genomics Platform"/>
            <consortium name="The Broad Institute Genome Sequencing Center for Infectious Disease"/>
            <person name="Wu L."/>
            <person name="Ma J."/>
        </authorList>
    </citation>
    <scope>NUCLEOTIDE SEQUENCE [LARGE SCALE GENOMIC DNA]</scope>
    <source>
        <strain evidence="3">JCM 17326</strain>
    </source>
</reference>
<evidence type="ECO:0000313" key="3">
    <source>
        <dbReference type="Proteomes" id="UP001500630"/>
    </source>
</evidence>
<dbReference type="RefSeq" id="WP_345558241.1">
    <property type="nucleotide sequence ID" value="NZ_BAABDQ010000001.1"/>
</dbReference>
<evidence type="ECO:0008006" key="4">
    <source>
        <dbReference type="Google" id="ProtNLM"/>
    </source>
</evidence>
<keyword evidence="3" id="KW-1185">Reference proteome</keyword>
<gene>
    <name evidence="2" type="ORF">GCM10022419_005530</name>
</gene>
<dbReference type="EMBL" id="BAABDQ010000001">
    <property type="protein sequence ID" value="GAA3529490.1"/>
    <property type="molecule type" value="Genomic_DNA"/>
</dbReference>
<name>A0ABP6V5T0_9ACTN</name>
<keyword evidence="1" id="KW-0812">Transmembrane</keyword>
<comment type="caution">
    <text evidence="2">The sequence shown here is derived from an EMBL/GenBank/DDBJ whole genome shotgun (WGS) entry which is preliminary data.</text>
</comment>
<feature type="transmembrane region" description="Helical" evidence="1">
    <location>
        <begin position="22"/>
        <end position="45"/>
    </location>
</feature>
<keyword evidence="1" id="KW-0472">Membrane</keyword>
<dbReference type="SUPFAM" id="SSF53822">
    <property type="entry name" value="Periplasmic binding protein-like I"/>
    <property type="match status" value="1"/>
</dbReference>